<gene>
    <name evidence="2" type="ORF">PTTG_26887</name>
</gene>
<reference evidence="3 4" key="3">
    <citation type="journal article" date="2017" name="G3 (Bethesda)">
        <title>Comparative analysis highlights variable genome content of wheat rusts and divergence of the mating loci.</title>
        <authorList>
            <person name="Cuomo C.A."/>
            <person name="Bakkeren G."/>
            <person name="Khalil H.B."/>
            <person name="Panwar V."/>
            <person name="Joly D."/>
            <person name="Linning R."/>
            <person name="Sakthikumar S."/>
            <person name="Song X."/>
            <person name="Adiconis X."/>
            <person name="Fan L."/>
            <person name="Goldberg J.M."/>
            <person name="Levin J.Z."/>
            <person name="Young S."/>
            <person name="Zeng Q."/>
            <person name="Anikster Y."/>
            <person name="Bruce M."/>
            <person name="Wang M."/>
            <person name="Yin C."/>
            <person name="McCallum B."/>
            <person name="Szabo L.J."/>
            <person name="Hulbert S."/>
            <person name="Chen X."/>
            <person name="Fellers J.P."/>
        </authorList>
    </citation>
    <scope>NUCLEOTIDE SEQUENCE</scope>
    <source>
        <strain evidence="3">isolate 1-1 / race 1 (BBBD)</strain>
        <strain evidence="4">Isolate 1-1 / race 1 (BBBD)</strain>
    </source>
</reference>
<reference evidence="2" key="1">
    <citation type="submission" date="2009-11" db="EMBL/GenBank/DDBJ databases">
        <authorList>
            <consortium name="The Broad Institute Genome Sequencing Platform"/>
            <person name="Ward D."/>
            <person name="Feldgarden M."/>
            <person name="Earl A."/>
            <person name="Young S.K."/>
            <person name="Zeng Q."/>
            <person name="Koehrsen M."/>
            <person name="Alvarado L."/>
            <person name="Berlin A."/>
            <person name="Bochicchio J."/>
            <person name="Borenstein D."/>
            <person name="Chapman S.B."/>
            <person name="Chen Z."/>
            <person name="Engels R."/>
            <person name="Freedman E."/>
            <person name="Gellesch M."/>
            <person name="Goldberg J."/>
            <person name="Griggs A."/>
            <person name="Gujja S."/>
            <person name="Heilman E."/>
            <person name="Heiman D."/>
            <person name="Hepburn T."/>
            <person name="Howarth C."/>
            <person name="Jen D."/>
            <person name="Larson L."/>
            <person name="Lewis B."/>
            <person name="Mehta T."/>
            <person name="Park D."/>
            <person name="Pearson M."/>
            <person name="Roberts A."/>
            <person name="Saif S."/>
            <person name="Shea T."/>
            <person name="Shenoy N."/>
            <person name="Sisk P."/>
            <person name="Stolte C."/>
            <person name="Sykes S."/>
            <person name="Thomson T."/>
            <person name="Walk T."/>
            <person name="White J."/>
            <person name="Yandava C."/>
            <person name="Izard J."/>
            <person name="Baranova O.V."/>
            <person name="Blanton J.M."/>
            <person name="Tanner A.C."/>
            <person name="Dewhirst F.E."/>
            <person name="Haas B."/>
            <person name="Nusbaum C."/>
            <person name="Birren B."/>
        </authorList>
    </citation>
    <scope>NUCLEOTIDE SEQUENCE [LARGE SCALE GENOMIC DNA]</scope>
    <source>
        <strain evidence="2">1-1 BBBD Race 1</strain>
    </source>
</reference>
<sequence length="238" mass="25930">MNYVRANTGPQRLFGTREKHAGVVPERPAQRRAPPHDRSRGGRAKANGCKPIAAESAAQRRLQARLAALNGSAAPLGKPHGETPGVGIWRAVDRRKGSGHALTDRDSAAGVRFSAANKPLAPGGAAGKCQNANKATGQRYGLLWCCKPVWALAKVWPKKGQARQPNPPAWPILTPAWHTPNPRLAYRKVGRVWHKAPLGQFQARVPRTPNAVPAIKERIFPPQWLVYKLVIEKGRLPS</sequence>
<dbReference type="VEuPathDB" id="FungiDB:PTTG_26887"/>
<reference evidence="3" key="4">
    <citation type="submission" date="2025-05" db="UniProtKB">
        <authorList>
            <consortium name="EnsemblFungi"/>
        </authorList>
    </citation>
    <scope>IDENTIFICATION</scope>
    <source>
        <strain evidence="3">isolate 1-1 / race 1 (BBBD)</strain>
    </source>
</reference>
<evidence type="ECO:0000313" key="4">
    <source>
        <dbReference type="Proteomes" id="UP000005240"/>
    </source>
</evidence>
<evidence type="ECO:0000313" key="2">
    <source>
        <dbReference type="EMBL" id="OAV94810.1"/>
    </source>
</evidence>
<reference evidence="2" key="2">
    <citation type="submission" date="2016-05" db="EMBL/GenBank/DDBJ databases">
        <title>Comparative analysis highlights variable genome content of wheat rusts and divergence of the mating loci.</title>
        <authorList>
            <person name="Cuomo C.A."/>
            <person name="Bakkeren G."/>
            <person name="Szabo L."/>
            <person name="Khalil H."/>
            <person name="Joly D."/>
            <person name="Goldberg J."/>
            <person name="Young S."/>
            <person name="Zeng Q."/>
            <person name="Fellers J."/>
        </authorList>
    </citation>
    <scope>NUCLEOTIDE SEQUENCE [LARGE SCALE GENOMIC DNA]</scope>
    <source>
        <strain evidence="2">1-1 BBBD Race 1</strain>
    </source>
</reference>
<proteinExistence type="predicted"/>
<dbReference type="AlphaFoldDB" id="A0A180GPY9"/>
<organism evidence="2">
    <name type="scientific">Puccinia triticina (isolate 1-1 / race 1 (BBBD))</name>
    <name type="common">Brown leaf rust fungus</name>
    <dbReference type="NCBI Taxonomy" id="630390"/>
    <lineage>
        <taxon>Eukaryota</taxon>
        <taxon>Fungi</taxon>
        <taxon>Dikarya</taxon>
        <taxon>Basidiomycota</taxon>
        <taxon>Pucciniomycotina</taxon>
        <taxon>Pucciniomycetes</taxon>
        <taxon>Pucciniales</taxon>
        <taxon>Pucciniaceae</taxon>
        <taxon>Puccinia</taxon>
    </lineage>
</organism>
<keyword evidence="4" id="KW-1185">Reference proteome</keyword>
<dbReference type="EnsemblFungi" id="PTTG_26887-t43_1">
    <property type="protein sequence ID" value="PTTG_26887-t43_1-p1"/>
    <property type="gene ID" value="PTTG_26887"/>
</dbReference>
<feature type="region of interest" description="Disordered" evidence="1">
    <location>
        <begin position="1"/>
        <end position="48"/>
    </location>
</feature>
<name>A0A180GPY9_PUCT1</name>
<protein>
    <submittedName>
        <fullName evidence="2 3">Uncharacterized protein</fullName>
    </submittedName>
</protein>
<evidence type="ECO:0000256" key="1">
    <source>
        <dbReference type="SAM" id="MobiDB-lite"/>
    </source>
</evidence>
<accession>A0A180GPY9</accession>
<evidence type="ECO:0000313" key="3">
    <source>
        <dbReference type="EnsemblFungi" id="PTTG_26887-t43_1-p1"/>
    </source>
</evidence>
<dbReference type="Proteomes" id="UP000005240">
    <property type="component" value="Unassembled WGS sequence"/>
</dbReference>
<dbReference type="EMBL" id="ADAS02000036">
    <property type="protein sequence ID" value="OAV94810.1"/>
    <property type="molecule type" value="Genomic_DNA"/>
</dbReference>